<dbReference type="AlphaFoldDB" id="A0A920CQX3"/>
<keyword evidence="2" id="KW-1185">Reference proteome</keyword>
<proteinExistence type="predicted"/>
<dbReference type="Proteomes" id="UP000682811">
    <property type="component" value="Unassembled WGS sequence"/>
</dbReference>
<dbReference type="EMBL" id="BORT01000002">
    <property type="protein sequence ID" value="GIO45853.1"/>
    <property type="molecule type" value="Genomic_DNA"/>
</dbReference>
<sequence>MDGITPGLFFGAYILPPEFVECGQDVAKFMPYMDFIAPMAYFDDWDFPPSWVYDDTGILSQTRQKTGGAEIIATLDTDWTDAQYHNVHQGIRANFPEISNLGFFVYGKWTDNEMKKINNRASW</sequence>
<name>A0A920CQX3_9BACL</name>
<reference evidence="1 2" key="1">
    <citation type="submission" date="2021-03" db="EMBL/GenBank/DDBJ databases">
        <title>Antimicrobial resistance genes in bacteria isolated from Japanese honey, and their potential for conferring macrolide and lincosamide resistance in the American foulbrood pathogen Paenibacillus larvae.</title>
        <authorList>
            <person name="Okamoto M."/>
            <person name="Kumagai M."/>
            <person name="Kanamori H."/>
            <person name="Takamatsu D."/>
        </authorList>
    </citation>
    <scope>NUCLEOTIDE SEQUENCE [LARGE SCALE GENOMIC DNA]</scope>
    <source>
        <strain evidence="1 2">J34TS1</strain>
    </source>
</reference>
<comment type="caution">
    <text evidence="1">The sequence shown here is derived from an EMBL/GenBank/DDBJ whole genome shotgun (WGS) entry which is preliminary data.</text>
</comment>
<protein>
    <submittedName>
        <fullName evidence="1">Uncharacterized protein</fullName>
    </submittedName>
</protein>
<organism evidence="1 2">
    <name type="scientific">Paenibacillus azoreducens</name>
    <dbReference type="NCBI Taxonomy" id="116718"/>
    <lineage>
        <taxon>Bacteria</taxon>
        <taxon>Bacillati</taxon>
        <taxon>Bacillota</taxon>
        <taxon>Bacilli</taxon>
        <taxon>Bacillales</taxon>
        <taxon>Paenibacillaceae</taxon>
        <taxon>Paenibacillus</taxon>
    </lineage>
</organism>
<evidence type="ECO:0000313" key="2">
    <source>
        <dbReference type="Proteomes" id="UP000682811"/>
    </source>
</evidence>
<accession>A0A920CQX3</accession>
<evidence type="ECO:0000313" key="1">
    <source>
        <dbReference type="EMBL" id="GIO45853.1"/>
    </source>
</evidence>
<gene>
    <name evidence="1" type="ORF">J34TS1_06180</name>
</gene>